<dbReference type="Gene3D" id="1.10.730.10">
    <property type="entry name" value="Isoleucyl-tRNA Synthetase, Domain 1"/>
    <property type="match status" value="1"/>
</dbReference>
<keyword evidence="4 9" id="KW-0067">ATP-binding</keyword>
<reference evidence="12" key="1">
    <citation type="journal article" date="2020" name="ISME J.">
        <title>Gammaproteobacteria mediating utilization of methyl-, sulfur- and petroleum organic compounds in deep ocean hydrothermal plumes.</title>
        <authorList>
            <person name="Zhou Z."/>
            <person name="Liu Y."/>
            <person name="Pan J."/>
            <person name="Cron B.R."/>
            <person name="Toner B.M."/>
            <person name="Anantharaman K."/>
            <person name="Breier J.A."/>
            <person name="Dick G.J."/>
            <person name="Li M."/>
        </authorList>
    </citation>
    <scope>NUCLEOTIDE SEQUENCE</scope>
    <source>
        <strain evidence="12">SZUA-1435</strain>
    </source>
</reference>
<proteinExistence type="inferred from homology"/>
<dbReference type="InterPro" id="IPR002301">
    <property type="entry name" value="Ile-tRNA-ligase"/>
</dbReference>
<dbReference type="Pfam" id="PF08264">
    <property type="entry name" value="Anticodon_1"/>
    <property type="match status" value="1"/>
</dbReference>
<sequence>MVTLSMLPEVRGRYNPTAVEKWVLEFWQTNSIPIKVRKRSWESGGPLFRFLEGPPTANGFMHVGHARGRTFKDIVLRFKRMCGYRVWDQGGWDTQGLPVEIEVERNHGFRSKRDIEVFGVEKFIEECQKLVDYYIEHWRKASERLALWLDYDSAYQTRDPRYIEAAWRFLKLMWDKGYLYEDLRVVLVCPRCGTALSSHEVAQGYKVVEDPSLYFKVRLAEEENCYMIAWTTTPWTIVSNEALAVHPDETYVKIRVGDEIWILAEKRLESFVNEVGLKNFEIVGRLKGRELQGKKYIHPLIDEVPKHREHREPCHTILVAEWVSMEEGTGVVHIAPAHGPEDFELSRRYGLVVFKPLDKNGVFTVDAGKYANLWFKDANPIIIEDLAKKGLVVHVGKIEHEYPHCWRCETPLIYYADKQWFIKVEPIKKLMLMENERVKWRPEWAGKRFQDWLENARDWCISRERFWGTPLPIWTCRACGYRLAVGSLDELRQLALNPEDVRDPHRPWIDRVKIKCPRCGGVMLREPYVVDVWLDSGIAHTAALHQYGRDDMFEVLFPYDWVTEAIDQTRGWFYTLMFTSVAMYGKAPYRAILCQGHVLDKYGKKMSKSRGNVIWALDFMEKHGADVLRLYLTSKAAPWDNINFDPDEVSDIRRQLDILWNSVNFAITYMSIDRWDATNLLQDLKYMQPEDAWIVYELHKLIESVERYIDNYDLHLAARAILEFIVEKLSHKYITLIRPRVWIEENVPEKRAVYATLFIVIRDLLKVLAPFAPYISEYLYQAFVRRFDPSGSQESVHLERWPRVSKELLDEDMWRTVDELLNIAEKVLIARTKVGIKRRWPIKQVIVIVPQQRIDLYRRAANVIKVYANVKRVDVVSRDVHIDVKGLEKVADEPLEAYADLRLDEEVLLEGLARDVVRRIQVYRKELNLPIDMVVKRIEVYTADQLLKKAIEVHRDYIARETRASEVVLVDTPLQDGKKWLIEERELVVKLHIS</sequence>
<evidence type="ECO:0000259" key="11">
    <source>
        <dbReference type="Pfam" id="PF08264"/>
    </source>
</evidence>
<comment type="caution">
    <text evidence="12">The sequence shown here is derived from an EMBL/GenBank/DDBJ whole genome shotgun (WGS) entry which is preliminary data.</text>
</comment>
<dbReference type="PRINTS" id="PR00984">
    <property type="entry name" value="TRNASYNTHILE"/>
</dbReference>
<dbReference type="InterPro" id="IPR023586">
    <property type="entry name" value="Ile-tRNA-ligase_type2"/>
</dbReference>
<dbReference type="EC" id="6.1.1.5" evidence="1 8"/>
<evidence type="ECO:0000256" key="6">
    <source>
        <dbReference type="ARBA" id="ARBA00023146"/>
    </source>
</evidence>
<dbReference type="InterPro" id="IPR001412">
    <property type="entry name" value="aa-tRNA-synth_I_CS"/>
</dbReference>
<evidence type="ECO:0000259" key="10">
    <source>
        <dbReference type="Pfam" id="PF00133"/>
    </source>
</evidence>
<organism evidence="12 13">
    <name type="scientific">Ignisphaera aggregans</name>
    <dbReference type="NCBI Taxonomy" id="334771"/>
    <lineage>
        <taxon>Archaea</taxon>
        <taxon>Thermoproteota</taxon>
        <taxon>Thermoprotei</taxon>
        <taxon>Desulfurococcales</taxon>
        <taxon>Desulfurococcaceae</taxon>
        <taxon>Ignisphaera</taxon>
    </lineage>
</organism>
<dbReference type="CDD" id="cd07961">
    <property type="entry name" value="Anticodon_Ia_Ile_ABEc"/>
    <property type="match status" value="1"/>
</dbReference>
<dbReference type="InterPro" id="IPR009080">
    <property type="entry name" value="tRNAsynth_Ia_anticodon-bd"/>
</dbReference>
<evidence type="ECO:0000256" key="3">
    <source>
        <dbReference type="ARBA" id="ARBA00022741"/>
    </source>
</evidence>
<evidence type="ECO:0000256" key="7">
    <source>
        <dbReference type="ARBA" id="ARBA00048359"/>
    </source>
</evidence>
<dbReference type="EMBL" id="DQTV01000125">
    <property type="protein sequence ID" value="HIP57649.1"/>
    <property type="molecule type" value="Genomic_DNA"/>
</dbReference>
<dbReference type="SUPFAM" id="SSF50677">
    <property type="entry name" value="ValRS/IleRS/LeuRS editing domain"/>
    <property type="match status" value="1"/>
</dbReference>
<dbReference type="InterPro" id="IPR033709">
    <property type="entry name" value="Anticodon_Ile_ABEc"/>
</dbReference>
<dbReference type="PROSITE" id="PS00178">
    <property type="entry name" value="AA_TRNA_LIGASE_I"/>
    <property type="match status" value="1"/>
</dbReference>
<dbReference type="SUPFAM" id="SSF52374">
    <property type="entry name" value="Nucleotidylyl transferase"/>
    <property type="match status" value="1"/>
</dbReference>
<evidence type="ECO:0000313" key="13">
    <source>
        <dbReference type="Proteomes" id="UP000605805"/>
    </source>
</evidence>
<dbReference type="InterPro" id="IPR002300">
    <property type="entry name" value="aa-tRNA-synth_Ia"/>
</dbReference>
<dbReference type="NCBIfam" id="TIGR00392">
    <property type="entry name" value="ileS"/>
    <property type="match status" value="1"/>
</dbReference>
<name>A0A833DUY7_9CREN</name>
<keyword evidence="6 9" id="KW-0030">Aminoacyl-tRNA synthetase</keyword>
<dbReference type="PANTHER" id="PTHR42780">
    <property type="entry name" value="SOLEUCYL-TRNA SYNTHETASE"/>
    <property type="match status" value="1"/>
</dbReference>
<dbReference type="Gene3D" id="3.40.50.620">
    <property type="entry name" value="HUPs"/>
    <property type="match status" value="2"/>
</dbReference>
<dbReference type="PANTHER" id="PTHR42780:SF1">
    <property type="entry name" value="ISOLEUCINE--TRNA LIGASE, CYTOPLASMIC"/>
    <property type="match status" value="1"/>
</dbReference>
<evidence type="ECO:0000256" key="9">
    <source>
        <dbReference type="RuleBase" id="RU363035"/>
    </source>
</evidence>
<dbReference type="GO" id="GO:0002161">
    <property type="term" value="F:aminoacyl-tRNA deacylase activity"/>
    <property type="evidence" value="ECO:0007669"/>
    <property type="project" value="InterPro"/>
</dbReference>
<dbReference type="GO" id="GO:0005737">
    <property type="term" value="C:cytoplasm"/>
    <property type="evidence" value="ECO:0007669"/>
    <property type="project" value="UniProtKB-UniRule"/>
</dbReference>
<gene>
    <name evidence="12" type="ORF">EYH02_06285</name>
</gene>
<dbReference type="GO" id="GO:0004822">
    <property type="term" value="F:isoleucine-tRNA ligase activity"/>
    <property type="evidence" value="ECO:0007669"/>
    <property type="project" value="UniProtKB-UniRule"/>
</dbReference>
<evidence type="ECO:0000256" key="8">
    <source>
        <dbReference type="NCBIfam" id="TIGR00392"/>
    </source>
</evidence>
<accession>A0A833DUY7</accession>
<protein>
    <recommendedName>
        <fullName evidence="1 8">Isoleucine--tRNA ligase</fullName>
        <ecNumber evidence="1 8">6.1.1.5</ecNumber>
    </recommendedName>
</protein>
<dbReference type="AlphaFoldDB" id="A0A833DUY7"/>
<feature type="domain" description="Aminoacyl-tRNA synthetase class Ia" evidence="10">
    <location>
        <begin position="24"/>
        <end position="644"/>
    </location>
</feature>
<keyword evidence="3 9" id="KW-0547">Nucleotide-binding</keyword>
<keyword evidence="5 9" id="KW-0648">Protein biosynthesis</keyword>
<evidence type="ECO:0000256" key="1">
    <source>
        <dbReference type="ARBA" id="ARBA00013165"/>
    </source>
</evidence>
<dbReference type="InterPro" id="IPR009008">
    <property type="entry name" value="Val/Leu/Ile-tRNA-synth_edit"/>
</dbReference>
<keyword evidence="2 9" id="KW-0436">Ligase</keyword>
<dbReference type="SUPFAM" id="SSF47323">
    <property type="entry name" value="Anticodon-binding domain of a subclass of class I aminoacyl-tRNA synthetases"/>
    <property type="match status" value="2"/>
</dbReference>
<dbReference type="InterPro" id="IPR014729">
    <property type="entry name" value="Rossmann-like_a/b/a_fold"/>
</dbReference>
<dbReference type="Proteomes" id="UP000605805">
    <property type="component" value="Unassembled WGS sequence"/>
</dbReference>
<dbReference type="InterPro" id="IPR013155">
    <property type="entry name" value="M/V/L/I-tRNA-synth_anticd-bd"/>
</dbReference>
<dbReference type="CDD" id="cd00818">
    <property type="entry name" value="IleRS_core"/>
    <property type="match status" value="1"/>
</dbReference>
<comment type="catalytic activity">
    <reaction evidence="7">
        <text>tRNA(Ile) + L-isoleucine + ATP = L-isoleucyl-tRNA(Ile) + AMP + diphosphate</text>
        <dbReference type="Rhea" id="RHEA:11060"/>
        <dbReference type="Rhea" id="RHEA-COMP:9666"/>
        <dbReference type="Rhea" id="RHEA-COMP:9695"/>
        <dbReference type="ChEBI" id="CHEBI:30616"/>
        <dbReference type="ChEBI" id="CHEBI:33019"/>
        <dbReference type="ChEBI" id="CHEBI:58045"/>
        <dbReference type="ChEBI" id="CHEBI:78442"/>
        <dbReference type="ChEBI" id="CHEBI:78528"/>
        <dbReference type="ChEBI" id="CHEBI:456215"/>
        <dbReference type="EC" id="6.1.1.5"/>
    </reaction>
</comment>
<dbReference type="GO" id="GO:0005524">
    <property type="term" value="F:ATP binding"/>
    <property type="evidence" value="ECO:0007669"/>
    <property type="project" value="UniProtKB-KW"/>
</dbReference>
<evidence type="ECO:0000256" key="4">
    <source>
        <dbReference type="ARBA" id="ARBA00022840"/>
    </source>
</evidence>
<dbReference type="GO" id="GO:0000049">
    <property type="term" value="F:tRNA binding"/>
    <property type="evidence" value="ECO:0007669"/>
    <property type="project" value="InterPro"/>
</dbReference>
<dbReference type="GO" id="GO:0006428">
    <property type="term" value="P:isoleucyl-tRNA aminoacylation"/>
    <property type="evidence" value="ECO:0007669"/>
    <property type="project" value="UniProtKB-UniRule"/>
</dbReference>
<feature type="domain" description="Methionyl/Valyl/Leucyl/Isoleucyl-tRNA synthetase anticodon-binding" evidence="11">
    <location>
        <begin position="691"/>
        <end position="844"/>
    </location>
</feature>
<dbReference type="Pfam" id="PF00133">
    <property type="entry name" value="tRNA-synt_1"/>
    <property type="match status" value="1"/>
</dbReference>
<evidence type="ECO:0000313" key="12">
    <source>
        <dbReference type="EMBL" id="HIP57649.1"/>
    </source>
</evidence>
<evidence type="ECO:0000256" key="2">
    <source>
        <dbReference type="ARBA" id="ARBA00022598"/>
    </source>
</evidence>
<comment type="similarity">
    <text evidence="9">Belongs to the class-I aminoacyl-tRNA synthetase family.</text>
</comment>
<evidence type="ECO:0000256" key="5">
    <source>
        <dbReference type="ARBA" id="ARBA00022917"/>
    </source>
</evidence>